<organism evidence="3 4">
    <name type="scientific">Actinoallomurus acaciae</name>
    <dbReference type="NCBI Taxonomy" id="502577"/>
    <lineage>
        <taxon>Bacteria</taxon>
        <taxon>Bacillati</taxon>
        <taxon>Actinomycetota</taxon>
        <taxon>Actinomycetes</taxon>
        <taxon>Streptosporangiales</taxon>
        <taxon>Thermomonosporaceae</taxon>
        <taxon>Actinoallomurus</taxon>
    </lineage>
</organism>
<dbReference type="EMBL" id="JBHLZP010000034">
    <property type="protein sequence ID" value="MFB9831988.1"/>
    <property type="molecule type" value="Genomic_DNA"/>
</dbReference>
<evidence type="ECO:0000313" key="3">
    <source>
        <dbReference type="EMBL" id="MFB9831988.1"/>
    </source>
</evidence>
<evidence type="ECO:0000256" key="2">
    <source>
        <dbReference type="SAM" id="Phobius"/>
    </source>
</evidence>
<dbReference type="Proteomes" id="UP001589627">
    <property type="component" value="Unassembled WGS sequence"/>
</dbReference>
<keyword evidence="2" id="KW-1133">Transmembrane helix</keyword>
<feature type="compositionally biased region" description="Low complexity" evidence="1">
    <location>
        <begin position="69"/>
        <end position="129"/>
    </location>
</feature>
<evidence type="ECO:0000256" key="1">
    <source>
        <dbReference type="SAM" id="MobiDB-lite"/>
    </source>
</evidence>
<comment type="caution">
    <text evidence="3">The sequence shown here is derived from an EMBL/GenBank/DDBJ whole genome shotgun (WGS) entry which is preliminary data.</text>
</comment>
<sequence>MPLAYVHGVYYAPIRLVIYLIIFGVVAVIGAIARRSRRKNMSQYGQMPGQSWQQQAPPPGSGYGAWNNQQQGYPQQGYPQQPGYPQQGYPQQQGYGGQQPPQGYPQPQAQAPQDYNQPPQQQGYQQPPW</sequence>
<keyword evidence="2" id="KW-0472">Membrane</keyword>
<feature type="region of interest" description="Disordered" evidence="1">
    <location>
        <begin position="38"/>
        <end position="129"/>
    </location>
</feature>
<reference evidence="3 4" key="1">
    <citation type="submission" date="2024-09" db="EMBL/GenBank/DDBJ databases">
        <authorList>
            <person name="Sun Q."/>
            <person name="Mori K."/>
        </authorList>
    </citation>
    <scope>NUCLEOTIDE SEQUENCE [LARGE SCALE GENOMIC DNA]</scope>
    <source>
        <strain evidence="3 4">TBRC 0563</strain>
    </source>
</reference>
<keyword evidence="2" id="KW-0812">Transmembrane</keyword>
<feature type="transmembrane region" description="Helical" evidence="2">
    <location>
        <begin position="12"/>
        <end position="33"/>
    </location>
</feature>
<gene>
    <name evidence="3" type="ORF">ACFFNX_07275</name>
</gene>
<accession>A0ABV5YAF0</accession>
<proteinExistence type="predicted"/>
<feature type="compositionally biased region" description="Polar residues" evidence="1">
    <location>
        <begin position="41"/>
        <end position="55"/>
    </location>
</feature>
<keyword evidence="4" id="KW-1185">Reference proteome</keyword>
<name>A0ABV5YAF0_9ACTN</name>
<dbReference type="RefSeq" id="WP_378197169.1">
    <property type="nucleotide sequence ID" value="NZ_JBHLZP010000034.1"/>
</dbReference>
<protein>
    <submittedName>
        <fullName evidence="3">Uncharacterized protein</fullName>
    </submittedName>
</protein>
<evidence type="ECO:0000313" key="4">
    <source>
        <dbReference type="Proteomes" id="UP001589627"/>
    </source>
</evidence>